<name>A0A0N4XR70_NIPBR</name>
<dbReference type="AlphaFoldDB" id="A0A0N4XR70"/>
<dbReference type="Proteomes" id="UP000271162">
    <property type="component" value="Unassembled WGS sequence"/>
</dbReference>
<protein>
    <submittedName>
        <fullName evidence="4">Ovule protein</fullName>
    </submittedName>
</protein>
<feature type="compositionally biased region" description="Basic residues" evidence="1">
    <location>
        <begin position="64"/>
        <end position="73"/>
    </location>
</feature>
<organism evidence="4">
    <name type="scientific">Nippostrongylus brasiliensis</name>
    <name type="common">Rat hookworm</name>
    <dbReference type="NCBI Taxonomy" id="27835"/>
    <lineage>
        <taxon>Eukaryota</taxon>
        <taxon>Metazoa</taxon>
        <taxon>Ecdysozoa</taxon>
        <taxon>Nematoda</taxon>
        <taxon>Chromadorea</taxon>
        <taxon>Rhabditida</taxon>
        <taxon>Rhabditina</taxon>
        <taxon>Rhabditomorpha</taxon>
        <taxon>Strongyloidea</taxon>
        <taxon>Heligmosomidae</taxon>
        <taxon>Nippostrongylus</taxon>
    </lineage>
</organism>
<reference evidence="4" key="1">
    <citation type="submission" date="2017-02" db="UniProtKB">
        <authorList>
            <consortium name="WormBaseParasite"/>
        </authorList>
    </citation>
    <scope>IDENTIFICATION</scope>
</reference>
<proteinExistence type="predicted"/>
<evidence type="ECO:0000256" key="1">
    <source>
        <dbReference type="SAM" id="MobiDB-lite"/>
    </source>
</evidence>
<evidence type="ECO:0000313" key="4">
    <source>
        <dbReference type="WBParaSite" id="NBR_0000502201-mRNA-1"/>
    </source>
</evidence>
<evidence type="ECO:0000313" key="3">
    <source>
        <dbReference type="Proteomes" id="UP000271162"/>
    </source>
</evidence>
<evidence type="ECO:0000313" key="2">
    <source>
        <dbReference type="EMBL" id="VDL68608.1"/>
    </source>
</evidence>
<accession>A0A0N4XR70</accession>
<reference evidence="2 3" key="2">
    <citation type="submission" date="2018-11" db="EMBL/GenBank/DDBJ databases">
        <authorList>
            <consortium name="Pathogen Informatics"/>
        </authorList>
    </citation>
    <scope>NUCLEOTIDE SEQUENCE [LARGE SCALE GENOMIC DNA]</scope>
</reference>
<feature type="region of interest" description="Disordered" evidence="1">
    <location>
        <begin position="54"/>
        <end position="105"/>
    </location>
</feature>
<gene>
    <name evidence="2" type="ORF">NBR_LOCUS5019</name>
</gene>
<sequence length="205" mass="21960">MKMRKVSSLAQVHQQISDGELEKEIVEELTAAAQPKISVKVSKVAKVIESTTATLAKTASKAKESRKRRRSPKPRSASPNTDEEIKIKARTSSGSRLKEERPLIDPEDEGEKIVSVVQDLSLDDGIQSQEVVVVLVTGLVVGQNHVAGAEIEVLGVTSQGRVAHVPEPCRRAEVLVEVGIALEAVVVVVAPEVIEVEAEAVLPNG</sequence>
<dbReference type="WBParaSite" id="NBR_0000502201-mRNA-1">
    <property type="protein sequence ID" value="NBR_0000502201-mRNA-1"/>
    <property type="gene ID" value="NBR_0000502201"/>
</dbReference>
<keyword evidence="3" id="KW-1185">Reference proteome</keyword>
<dbReference type="EMBL" id="UYSL01010826">
    <property type="protein sequence ID" value="VDL68608.1"/>
    <property type="molecule type" value="Genomic_DNA"/>
</dbReference>